<dbReference type="Proteomes" id="UP000193978">
    <property type="component" value="Chromosome"/>
</dbReference>
<feature type="chain" id="PRO_5012732511" description="RlpA-like protein double-psi beta-barrel domain-containing protein" evidence="2">
    <location>
        <begin position="18"/>
        <end position="220"/>
    </location>
</feature>
<feature type="region of interest" description="Disordered" evidence="1">
    <location>
        <begin position="33"/>
        <end position="58"/>
    </location>
</feature>
<organism evidence="3 4">
    <name type="scientific">Methylocystis bryophila</name>
    <dbReference type="NCBI Taxonomy" id="655015"/>
    <lineage>
        <taxon>Bacteria</taxon>
        <taxon>Pseudomonadati</taxon>
        <taxon>Pseudomonadota</taxon>
        <taxon>Alphaproteobacteria</taxon>
        <taxon>Hyphomicrobiales</taxon>
        <taxon>Methylocystaceae</taxon>
        <taxon>Methylocystis</taxon>
    </lineage>
</organism>
<keyword evidence="2" id="KW-0732">Signal</keyword>
<dbReference type="EMBL" id="CP019948">
    <property type="protein sequence ID" value="ARN81870.1"/>
    <property type="molecule type" value="Genomic_DNA"/>
</dbReference>
<evidence type="ECO:0000256" key="1">
    <source>
        <dbReference type="SAM" id="MobiDB-lite"/>
    </source>
</evidence>
<evidence type="ECO:0000313" key="3">
    <source>
        <dbReference type="EMBL" id="ARN81870.1"/>
    </source>
</evidence>
<protein>
    <recommendedName>
        <fullName evidence="5">RlpA-like protein double-psi beta-barrel domain-containing protein</fullName>
    </recommendedName>
</protein>
<dbReference type="AlphaFoldDB" id="A0A1W6MW88"/>
<dbReference type="OrthoDB" id="8002239at2"/>
<evidence type="ECO:0000256" key="2">
    <source>
        <dbReference type="SAM" id="SignalP"/>
    </source>
</evidence>
<gene>
    <name evidence="3" type="ORF">B1812_13130</name>
</gene>
<keyword evidence="4" id="KW-1185">Reference proteome</keyword>
<sequence>MLTLLALSAVFAGSAQAGFFEDLFGADPAPVARGTRGGGWGSPRGARSEHARRAGARHASARAKLVRANLSERHAVPAVRSQGPWAAHVAAPWTGYAQAAWTVSTPTPTAVASAPGSVKPKRARFCGEEDPAAKIVDYKEALVRDPTLRYGDVIVTDEGVRIFEGNWVCPHTISDFRTLAEVRDLNFGTRAVLAEIERTLKTRNVGRVDQAVVASDPNEH</sequence>
<name>A0A1W6MW88_9HYPH</name>
<accession>A0A1W6MW88</accession>
<evidence type="ECO:0008006" key="5">
    <source>
        <dbReference type="Google" id="ProtNLM"/>
    </source>
</evidence>
<dbReference type="STRING" id="655015.B1812_13130"/>
<evidence type="ECO:0000313" key="4">
    <source>
        <dbReference type="Proteomes" id="UP000193978"/>
    </source>
</evidence>
<dbReference type="KEGG" id="mbry:B1812_13130"/>
<reference evidence="3 4" key="1">
    <citation type="submission" date="2017-02" db="EMBL/GenBank/DDBJ databases">
        <authorList>
            <person name="Peterson S.W."/>
        </authorList>
    </citation>
    <scope>NUCLEOTIDE SEQUENCE [LARGE SCALE GENOMIC DNA]</scope>
    <source>
        <strain evidence="3 4">S285</strain>
    </source>
</reference>
<feature type="signal peptide" evidence="2">
    <location>
        <begin position="1"/>
        <end position="17"/>
    </location>
</feature>
<proteinExistence type="predicted"/>
<dbReference type="RefSeq" id="WP_085771988.1">
    <property type="nucleotide sequence ID" value="NZ_AP027149.1"/>
</dbReference>